<dbReference type="Pfam" id="PF03364">
    <property type="entry name" value="Polyketide_cyc"/>
    <property type="match status" value="1"/>
</dbReference>
<dbReference type="InterPro" id="IPR005031">
    <property type="entry name" value="COQ10_START"/>
</dbReference>
<keyword evidence="3" id="KW-1185">Reference proteome</keyword>
<dbReference type="Gene3D" id="3.30.530.20">
    <property type="match status" value="1"/>
</dbReference>
<dbReference type="EMBL" id="CP082781">
    <property type="protein sequence ID" value="UGS27632.1"/>
    <property type="molecule type" value="Genomic_DNA"/>
</dbReference>
<reference evidence="2 3" key="1">
    <citation type="submission" date="2023-01" db="EMBL/GenBank/DDBJ databases">
        <title>Characterization of estradiol degrading bacteria Microbacterium sp. MZT7 and reveal degrading genes through genome analysis.</title>
        <authorList>
            <person name="Hao P."/>
            <person name="Gao Y."/>
        </authorList>
    </citation>
    <scope>NUCLEOTIDE SEQUENCE [LARGE SCALE GENOMIC DNA]</scope>
    <source>
        <strain evidence="2 3">MZT7</strain>
    </source>
</reference>
<dbReference type="Proteomes" id="UP001199642">
    <property type="component" value="Chromosome"/>
</dbReference>
<dbReference type="CDD" id="cd07817">
    <property type="entry name" value="SRPBCC_8"/>
    <property type="match status" value="1"/>
</dbReference>
<sequence length="155" mass="17599">MYSTVRASTVVDVPVPVAYDQWTQFEDFPDFMTAVESIEQTTAERTRWRVEIGGVRREFTATVVDQVPDDHITWRSVDEEVHAGTVRFAVDPSGGTRVSLEMSWRPETFSERAGAALGIDDAMVRRDLENFKRFIETHHPTGAWRGEIHGGEQTD</sequence>
<protein>
    <submittedName>
        <fullName evidence="2">SRPBCC family protein</fullName>
    </submittedName>
</protein>
<dbReference type="PANTHER" id="PTHR33824:SF7">
    <property type="entry name" value="POLYKETIDE CYCLASE_DEHYDRASE AND LIPID TRANSPORT SUPERFAMILY PROTEIN"/>
    <property type="match status" value="1"/>
</dbReference>
<evidence type="ECO:0000313" key="3">
    <source>
        <dbReference type="Proteomes" id="UP001199642"/>
    </source>
</evidence>
<accession>A0ABY3RU79</accession>
<dbReference type="PANTHER" id="PTHR33824">
    <property type="entry name" value="POLYKETIDE CYCLASE/DEHYDRASE AND LIPID TRANSPORT SUPERFAMILY PROTEIN"/>
    <property type="match status" value="1"/>
</dbReference>
<dbReference type="InterPro" id="IPR047137">
    <property type="entry name" value="ORF3"/>
</dbReference>
<dbReference type="RefSeq" id="WP_067243137.1">
    <property type="nucleotide sequence ID" value="NZ_CP082781.1"/>
</dbReference>
<dbReference type="InterPro" id="IPR023393">
    <property type="entry name" value="START-like_dom_sf"/>
</dbReference>
<organism evidence="2 3">
    <name type="scientific">Microbacterium resistens</name>
    <dbReference type="NCBI Taxonomy" id="156977"/>
    <lineage>
        <taxon>Bacteria</taxon>
        <taxon>Bacillati</taxon>
        <taxon>Actinomycetota</taxon>
        <taxon>Actinomycetes</taxon>
        <taxon>Micrococcales</taxon>
        <taxon>Microbacteriaceae</taxon>
        <taxon>Microbacterium</taxon>
    </lineage>
</organism>
<gene>
    <name evidence="2" type="ORF">K8F61_05445</name>
</gene>
<proteinExistence type="predicted"/>
<feature type="domain" description="Coenzyme Q-binding protein COQ10 START" evidence="1">
    <location>
        <begin position="11"/>
        <end position="131"/>
    </location>
</feature>
<name>A0ABY3RU79_9MICO</name>
<evidence type="ECO:0000259" key="1">
    <source>
        <dbReference type="Pfam" id="PF03364"/>
    </source>
</evidence>
<dbReference type="SUPFAM" id="SSF55961">
    <property type="entry name" value="Bet v1-like"/>
    <property type="match status" value="1"/>
</dbReference>
<evidence type="ECO:0000313" key="2">
    <source>
        <dbReference type="EMBL" id="UGS27632.1"/>
    </source>
</evidence>